<dbReference type="InterPro" id="IPR011856">
    <property type="entry name" value="tRNA_endonuc-like_dom_sf"/>
</dbReference>
<dbReference type="RefSeq" id="WP_109676718.1">
    <property type="nucleotide sequence ID" value="NZ_QGDT01000012.1"/>
</dbReference>
<accession>A0A316ADR8</accession>
<reference evidence="3 4" key="1">
    <citation type="submission" date="2018-03" db="EMBL/GenBank/DDBJ databases">
        <title>Genomic Encyclopedia of Archaeal and Bacterial Type Strains, Phase II (KMG-II): from individual species to whole genera.</title>
        <authorList>
            <person name="Goeker M."/>
        </authorList>
    </citation>
    <scope>NUCLEOTIDE SEQUENCE [LARGE SCALE GENOMIC DNA]</scope>
    <source>
        <strain evidence="3 4">DSM 100346</strain>
    </source>
</reference>
<dbReference type="GO" id="GO:0003677">
    <property type="term" value="F:DNA binding"/>
    <property type="evidence" value="ECO:0007669"/>
    <property type="project" value="InterPro"/>
</dbReference>
<dbReference type="PANTHER" id="PTHR30015:SF7">
    <property type="entry name" value="TYPE IV METHYL-DIRECTED RESTRICTION ENZYME ECOKMRR"/>
    <property type="match status" value="1"/>
</dbReference>
<dbReference type="InterPro" id="IPR025745">
    <property type="entry name" value="Mrr-like_N_dom"/>
</dbReference>
<dbReference type="Pfam" id="PF14338">
    <property type="entry name" value="Mrr_N"/>
    <property type="match status" value="1"/>
</dbReference>
<dbReference type="Pfam" id="PF04471">
    <property type="entry name" value="Mrr_cat"/>
    <property type="match status" value="1"/>
</dbReference>
<gene>
    <name evidence="3" type="ORF">CLV98_11210</name>
</gene>
<dbReference type="Gene3D" id="3.40.1350.10">
    <property type="match status" value="1"/>
</dbReference>
<feature type="domain" description="Restriction system protein Mrr-like N-terminal" evidence="2">
    <location>
        <begin position="6"/>
        <end position="91"/>
    </location>
</feature>
<dbReference type="Proteomes" id="UP000245880">
    <property type="component" value="Unassembled WGS sequence"/>
</dbReference>
<proteinExistence type="predicted"/>
<name>A0A316ADR8_9BACT</name>
<dbReference type="GO" id="GO:0009307">
    <property type="term" value="P:DNA restriction-modification system"/>
    <property type="evidence" value="ECO:0007669"/>
    <property type="project" value="InterPro"/>
</dbReference>
<dbReference type="PANTHER" id="PTHR30015">
    <property type="entry name" value="MRR RESTRICTION SYSTEM PROTEIN"/>
    <property type="match status" value="1"/>
</dbReference>
<organism evidence="3 4">
    <name type="scientific">Dyadobacter jejuensis</name>
    <dbReference type="NCBI Taxonomy" id="1082580"/>
    <lineage>
        <taxon>Bacteria</taxon>
        <taxon>Pseudomonadati</taxon>
        <taxon>Bacteroidota</taxon>
        <taxon>Cytophagia</taxon>
        <taxon>Cytophagales</taxon>
        <taxon>Spirosomataceae</taxon>
        <taxon>Dyadobacter</taxon>
    </lineage>
</organism>
<dbReference type="SUPFAM" id="SSF52980">
    <property type="entry name" value="Restriction endonuclease-like"/>
    <property type="match status" value="1"/>
</dbReference>
<keyword evidence="4" id="KW-1185">Reference proteome</keyword>
<dbReference type="EMBL" id="QGDT01000012">
    <property type="protein sequence ID" value="PWJ55916.1"/>
    <property type="molecule type" value="Genomic_DNA"/>
</dbReference>
<dbReference type="AlphaFoldDB" id="A0A316ADR8"/>
<evidence type="ECO:0000259" key="2">
    <source>
        <dbReference type="Pfam" id="PF14338"/>
    </source>
</evidence>
<evidence type="ECO:0000313" key="4">
    <source>
        <dbReference type="Proteomes" id="UP000245880"/>
    </source>
</evidence>
<evidence type="ECO:0000313" key="3">
    <source>
        <dbReference type="EMBL" id="PWJ55916.1"/>
    </source>
</evidence>
<dbReference type="OrthoDB" id="9803736at2"/>
<dbReference type="InterPro" id="IPR007560">
    <property type="entry name" value="Restrct_endonuc_IV_Mrr"/>
</dbReference>
<feature type="domain" description="Restriction endonuclease type IV Mrr" evidence="1">
    <location>
        <begin position="160"/>
        <end position="281"/>
    </location>
</feature>
<dbReference type="InterPro" id="IPR052906">
    <property type="entry name" value="Type_IV_Methyl-Rstrct_Enzyme"/>
</dbReference>
<dbReference type="GO" id="GO:0015666">
    <property type="term" value="F:restriction endodeoxyribonuclease activity"/>
    <property type="evidence" value="ECO:0007669"/>
    <property type="project" value="TreeGrafter"/>
</dbReference>
<evidence type="ECO:0000259" key="1">
    <source>
        <dbReference type="Pfam" id="PF04471"/>
    </source>
</evidence>
<sequence>MPIPDYQTLMLPLLKVAKNKKEYTVKEVVEILAYQFELTEDERTTLLPSGQSFLFSNRVAWARTYLKKAGLLDSPKRGTLSITSRGLTLLKDNPDRIDNKILRNYSEFVEFQNFRREDAEAARSLEVSSETDSDTPEEVIDNASQRIRNSLALEIIDTVRSMSPSFFEKLVVQLLVKMGYGGSIEDAGKAVGKTNDEGIDGTIKEDRLGLDIIYIQAKRWQKGNSVGRPELHKFVGALAGQGAKKGIFITTSTFTKEAKEYTPRNETKMVLIDGEELAQLMIDYNLGVSTQKVYEIKRLDSDYFDEN</sequence>
<comment type="caution">
    <text evidence="3">The sequence shown here is derived from an EMBL/GenBank/DDBJ whole genome shotgun (WGS) entry which is preliminary data.</text>
</comment>
<protein>
    <submittedName>
        <fullName evidence="3">Restriction system protein</fullName>
    </submittedName>
</protein>
<dbReference type="InterPro" id="IPR011335">
    <property type="entry name" value="Restrct_endonuc-II-like"/>
</dbReference>